<dbReference type="InterPro" id="IPR009057">
    <property type="entry name" value="Homeodomain-like_sf"/>
</dbReference>
<dbReference type="PANTHER" id="PTHR46796">
    <property type="entry name" value="HTH-TYPE TRANSCRIPTIONAL ACTIVATOR RHAS-RELATED"/>
    <property type="match status" value="1"/>
</dbReference>
<dbReference type="AlphaFoldDB" id="A0A318SGI6"/>
<organism evidence="5 6">
    <name type="scientific">Xylophilus ampelinus</name>
    <dbReference type="NCBI Taxonomy" id="54067"/>
    <lineage>
        <taxon>Bacteria</taxon>
        <taxon>Pseudomonadati</taxon>
        <taxon>Pseudomonadota</taxon>
        <taxon>Betaproteobacteria</taxon>
        <taxon>Burkholderiales</taxon>
        <taxon>Xylophilus</taxon>
    </lineage>
</organism>
<dbReference type="Gene3D" id="1.25.40.10">
    <property type="entry name" value="Tetratricopeptide repeat domain"/>
    <property type="match status" value="1"/>
</dbReference>
<keyword evidence="2" id="KW-0238">DNA-binding</keyword>
<dbReference type="PANTHER" id="PTHR46796:SF12">
    <property type="entry name" value="HTH-TYPE DNA-BINDING TRANSCRIPTIONAL ACTIVATOR EUTR"/>
    <property type="match status" value="1"/>
</dbReference>
<dbReference type="Proteomes" id="UP000247540">
    <property type="component" value="Unassembled WGS sequence"/>
</dbReference>
<evidence type="ECO:0000256" key="1">
    <source>
        <dbReference type="ARBA" id="ARBA00023015"/>
    </source>
</evidence>
<evidence type="ECO:0000259" key="4">
    <source>
        <dbReference type="PROSITE" id="PS01124"/>
    </source>
</evidence>
<reference evidence="5 6" key="1">
    <citation type="submission" date="2018-06" db="EMBL/GenBank/DDBJ databases">
        <title>Genomic Encyclopedia of Type Strains, Phase III (KMG-III): the genomes of soil and plant-associated and newly described type strains.</title>
        <authorList>
            <person name="Whitman W."/>
        </authorList>
    </citation>
    <scope>NUCLEOTIDE SEQUENCE [LARGE SCALE GENOMIC DNA]</scope>
    <source>
        <strain evidence="5 6">CECT 7646</strain>
    </source>
</reference>
<evidence type="ECO:0000256" key="2">
    <source>
        <dbReference type="ARBA" id="ARBA00023125"/>
    </source>
</evidence>
<dbReference type="SUPFAM" id="SSF46689">
    <property type="entry name" value="Homeodomain-like"/>
    <property type="match status" value="1"/>
</dbReference>
<dbReference type="SUPFAM" id="SSF48452">
    <property type="entry name" value="TPR-like"/>
    <property type="match status" value="1"/>
</dbReference>
<dbReference type="InterPro" id="IPR011990">
    <property type="entry name" value="TPR-like_helical_dom_sf"/>
</dbReference>
<sequence length="486" mass="53955">MQISLAVSMIRCGLHEPDIAKLVLSGRVEEALRVATTHSDRPAGADATQLSLLAQMIGRMLLALGREQEAQEHFHASLRLHGHVSREWVRWSSNLDQGWTFLSMDRPGRAIECFRAVVEDSDSPVDMAVESMHGAADALMALGECQRALNLVDSSVEQCTAAGLQEMKALAECHRLELLALQTARCAAELSDHALSPGFHDSMPRAPADLRRALAEHERAMQDKPLLVQRLQHLQMTLICVSEQAGAVENFGECLAWLTERRLAGLEMNARVQTAIALLARGRGHAARSSLAILGRQEPRGGNCKYSMDVQYCLSKLYLLQGQVSDAMRAYKQHVEEAVFIIKRDLAQAHRMDAHARACSTPTGGDAARLRLPLKYRGTYQFVLDHLADPDLSVRTMATKAGVTERSLQTVFRAHVGMTPAEFIRRRRMERIREELETAASHGARVNVQEVAARWGVSNRSTLAYNYRQVYTESPTQTLQGLSKHT</sequence>
<dbReference type="Gene3D" id="1.10.10.60">
    <property type="entry name" value="Homeodomain-like"/>
    <property type="match status" value="1"/>
</dbReference>
<keyword evidence="1" id="KW-0805">Transcription regulation</keyword>
<dbReference type="PROSITE" id="PS01124">
    <property type="entry name" value="HTH_ARAC_FAMILY_2"/>
    <property type="match status" value="1"/>
</dbReference>
<evidence type="ECO:0000256" key="3">
    <source>
        <dbReference type="ARBA" id="ARBA00023163"/>
    </source>
</evidence>
<dbReference type="Pfam" id="PF12833">
    <property type="entry name" value="HTH_18"/>
    <property type="match status" value="1"/>
</dbReference>
<dbReference type="SMART" id="SM00342">
    <property type="entry name" value="HTH_ARAC"/>
    <property type="match status" value="1"/>
</dbReference>
<dbReference type="EMBL" id="QJTC01000011">
    <property type="protein sequence ID" value="PYE77892.1"/>
    <property type="molecule type" value="Genomic_DNA"/>
</dbReference>
<proteinExistence type="predicted"/>
<dbReference type="GO" id="GO:0003700">
    <property type="term" value="F:DNA-binding transcription factor activity"/>
    <property type="evidence" value="ECO:0007669"/>
    <property type="project" value="InterPro"/>
</dbReference>
<name>A0A318SGI6_9BURK</name>
<evidence type="ECO:0000313" key="5">
    <source>
        <dbReference type="EMBL" id="PYE77892.1"/>
    </source>
</evidence>
<evidence type="ECO:0000313" key="6">
    <source>
        <dbReference type="Proteomes" id="UP000247540"/>
    </source>
</evidence>
<keyword evidence="3" id="KW-0804">Transcription</keyword>
<feature type="domain" description="HTH araC/xylS-type" evidence="4">
    <location>
        <begin position="377"/>
        <end position="481"/>
    </location>
</feature>
<gene>
    <name evidence="5" type="ORF">DFQ15_11136</name>
</gene>
<dbReference type="InterPro" id="IPR018060">
    <property type="entry name" value="HTH_AraC"/>
</dbReference>
<keyword evidence="6" id="KW-1185">Reference proteome</keyword>
<dbReference type="GO" id="GO:0043565">
    <property type="term" value="F:sequence-specific DNA binding"/>
    <property type="evidence" value="ECO:0007669"/>
    <property type="project" value="InterPro"/>
</dbReference>
<protein>
    <submittedName>
        <fullName evidence="5">AraC family transcriptional regulator</fullName>
    </submittedName>
</protein>
<comment type="caution">
    <text evidence="5">The sequence shown here is derived from an EMBL/GenBank/DDBJ whole genome shotgun (WGS) entry which is preliminary data.</text>
</comment>
<accession>A0A318SGI6</accession>
<dbReference type="InterPro" id="IPR050204">
    <property type="entry name" value="AraC_XylS_family_regulators"/>
</dbReference>